<dbReference type="Proteomes" id="UP000321311">
    <property type="component" value="Chromosome"/>
</dbReference>
<dbReference type="Proteomes" id="UP000829580">
    <property type="component" value="Chromosome"/>
</dbReference>
<accession>A0A5B9D1G4</accession>
<evidence type="ECO:0000313" key="2">
    <source>
        <dbReference type="EMBL" id="UNF29789.1"/>
    </source>
</evidence>
<evidence type="ECO:0008006" key="5">
    <source>
        <dbReference type="Google" id="ProtNLM"/>
    </source>
</evidence>
<keyword evidence="4" id="KW-1185">Reference proteome</keyword>
<dbReference type="GeneID" id="71061419"/>
<evidence type="ECO:0000313" key="3">
    <source>
        <dbReference type="Proteomes" id="UP000321311"/>
    </source>
</evidence>
<dbReference type="EMBL" id="CP093033">
    <property type="protein sequence ID" value="UNF29789.1"/>
    <property type="molecule type" value="Genomic_DNA"/>
</dbReference>
<protein>
    <recommendedName>
        <fullName evidence="5">Phage protein</fullName>
    </recommendedName>
</protein>
<organism evidence="1 3">
    <name type="scientific">Bartonella krasnovii</name>
    <dbReference type="NCBI Taxonomy" id="2267275"/>
    <lineage>
        <taxon>Bacteria</taxon>
        <taxon>Pseudomonadati</taxon>
        <taxon>Pseudomonadota</taxon>
        <taxon>Alphaproteobacteria</taxon>
        <taxon>Hyphomicrobiales</taxon>
        <taxon>Bartonellaceae</taxon>
        <taxon>Bartonella</taxon>
    </lineage>
</organism>
<sequence length="486" mass="54458">MVFFPIADYRPDVAVVNSSFTDTLVNVLPADGGYIPMASAMVVSKVPLEEKPLGCIAFRSGNGVKIIVGGKQKLYSYDNQTQSWKDISQSGVTYQAHEENKWSFALFGETIIAVNKNDKPQAFNVRSSERFADLGGGPPRAGLVKVWGDFVCLMQLTDHPNRIHWSGLNDATHWKIQEKDCYYTDFHDGEYVQGATESTNPVVFLRSAIYVGSFTLGSKVPFVFQKVHDKRGARSAGSIACHGSNAFFAGDGGFYQISSDGQLLPIGFEKVDRTVFKTFDKFALDEMQGVIDPVDNRIYWSLKRGNNEQTTFVYDWGLQKWSTIQGKPFTLFPVFTTGYTLEQLDEISINLETLPASLDSPRWQSGVPILGGFNDQNHLVMFAGTPMEATVVSQEMGAPDGSFSFITKMFAEVDTTQGLLSIGERRLRNHDTPITWHKERECSYVTGAYHGRSRNRYHRFKLRIPEHEPWTMITGFNVDLRPLGRG</sequence>
<gene>
    <name evidence="1" type="ORF">D1092_04550</name>
    <name evidence="2" type="ORF">MNL13_03260</name>
</gene>
<dbReference type="RefSeq" id="WP_120122372.1">
    <property type="nucleotide sequence ID" value="NZ_CP031844.2"/>
</dbReference>
<evidence type="ECO:0000313" key="4">
    <source>
        <dbReference type="Proteomes" id="UP000829580"/>
    </source>
</evidence>
<name>A0A5B9D1G4_9HYPH</name>
<dbReference type="EMBL" id="CP031844">
    <property type="protein sequence ID" value="QEE12272.1"/>
    <property type="molecule type" value="Genomic_DNA"/>
</dbReference>
<dbReference type="OrthoDB" id="8175892at2"/>
<dbReference type="AlphaFoldDB" id="A0A5B9D1G4"/>
<reference evidence="2 4" key="3">
    <citation type="submission" date="2022-02" db="EMBL/GenBank/DDBJ databases">
        <title>Genomic structural plasticity of rodent-associated Bartonella in nature.</title>
        <authorList>
            <person name="Sousa K.C.M."/>
            <person name="Gutierrez R."/>
            <person name="Yahalomi D."/>
            <person name="Shalit T."/>
            <person name="Markus B."/>
            <person name="Nachum-Biala Y."/>
            <person name="Hawlena H."/>
            <person name="Marcos-Hadad E."/>
            <person name="Hazkani-Covo E."/>
            <person name="Neves H.R."/>
            <person name="Covo S."/>
            <person name="Harrus S."/>
        </authorList>
    </citation>
    <scope>NUCLEOTIDE SEQUENCE [LARGE SCALE GENOMIC DNA]</scope>
    <source>
        <strain evidence="2 4">B35_1_2</strain>
    </source>
</reference>
<reference evidence="1" key="2">
    <citation type="journal article" date="2020" name="Int. J. Syst. Evol. Microbiol.">
        <title>Bartonella kosoyi sp. nov. and Bartonella krasnovii sp. nov., two novel species closely related to the zoonotic Bartonella elizabethae, isolated from black rats and wild desert rodent-fleas.</title>
        <authorList>
            <person name="Gutierrez R."/>
            <person name="Shalit T."/>
            <person name="Markus B."/>
            <person name="Yuan C."/>
            <person name="Nachum-Biala Y."/>
            <person name="Elad D."/>
            <person name="Harrus S."/>
        </authorList>
    </citation>
    <scope>NUCLEOTIDE SEQUENCE</scope>
    <source>
        <strain evidence="1">OE 1-1</strain>
    </source>
</reference>
<evidence type="ECO:0000313" key="1">
    <source>
        <dbReference type="EMBL" id="QEE12272.1"/>
    </source>
</evidence>
<proteinExistence type="predicted"/>
<dbReference type="KEGG" id="barn:D1092_04550"/>
<reference evidence="3" key="1">
    <citation type="submission" date="2019-07" db="EMBL/GenBank/DDBJ databases">
        <title>Bartonella kosoyii sp. nov. and Bartonella krasnovii sp. nov., two novel members of the Bartonella elizabethae complex sensu lato, isolated from black rats and wild desert rodent-fleas.</title>
        <authorList>
            <person name="Gutierrez R."/>
            <person name="Shalit T."/>
            <person name="Markus B."/>
            <person name="Yuan C."/>
            <person name="Nachum-Biala Y."/>
            <person name="Elad D."/>
            <person name="Harrus S."/>
        </authorList>
    </citation>
    <scope>NUCLEOTIDE SEQUENCE [LARGE SCALE GENOMIC DNA]</scope>
    <source>
        <strain evidence="3">OE 1-1</strain>
    </source>
</reference>